<evidence type="ECO:0000256" key="1">
    <source>
        <dbReference type="SAM" id="MobiDB-lite"/>
    </source>
</evidence>
<feature type="region of interest" description="Disordered" evidence="1">
    <location>
        <begin position="1"/>
        <end position="25"/>
    </location>
</feature>
<comment type="caution">
    <text evidence="2">The sequence shown here is derived from an EMBL/GenBank/DDBJ whole genome shotgun (WGS) entry which is preliminary data.</text>
</comment>
<evidence type="ECO:0000313" key="3">
    <source>
        <dbReference type="Proteomes" id="UP001530293"/>
    </source>
</evidence>
<protein>
    <submittedName>
        <fullName evidence="2">Uncharacterized protein</fullName>
    </submittedName>
</protein>
<dbReference type="EMBL" id="JALLBG020000085">
    <property type="protein sequence ID" value="KAL3766461.1"/>
    <property type="molecule type" value="Genomic_DNA"/>
</dbReference>
<evidence type="ECO:0000313" key="2">
    <source>
        <dbReference type="EMBL" id="KAL3766461.1"/>
    </source>
</evidence>
<proteinExistence type="predicted"/>
<feature type="compositionally biased region" description="Basic and acidic residues" evidence="1">
    <location>
        <begin position="1"/>
        <end position="11"/>
    </location>
</feature>
<dbReference type="Proteomes" id="UP001530293">
    <property type="component" value="Unassembled WGS sequence"/>
</dbReference>
<gene>
    <name evidence="2" type="ORF">ACHAWU_007496</name>
</gene>
<accession>A0ABD3MWW9</accession>
<sequence length="186" mass="19185">MGPDLRGDAHAHGKSWTHKVPERRSSYAATATCVDGETPMAIADILVIQSPSSSYIAGGGGDGGMNTTATPSKAAASVGRASGGATTTTTGVGGRIGVVVGGGGDRTMKMMTMSCSIGNNNAITTSSYEADASAHRLLAREGLGFDSADLGRRARENNNLCYSTWRQKCTKIASSVRVLGKPLHFF</sequence>
<organism evidence="2 3">
    <name type="scientific">Discostella pseudostelligera</name>
    <dbReference type="NCBI Taxonomy" id="259834"/>
    <lineage>
        <taxon>Eukaryota</taxon>
        <taxon>Sar</taxon>
        <taxon>Stramenopiles</taxon>
        <taxon>Ochrophyta</taxon>
        <taxon>Bacillariophyta</taxon>
        <taxon>Coscinodiscophyceae</taxon>
        <taxon>Thalassiosirophycidae</taxon>
        <taxon>Stephanodiscales</taxon>
        <taxon>Stephanodiscaceae</taxon>
        <taxon>Discostella</taxon>
    </lineage>
</organism>
<name>A0ABD3MWW9_9STRA</name>
<dbReference type="AlphaFoldDB" id="A0ABD3MWW9"/>
<reference evidence="2 3" key="1">
    <citation type="submission" date="2024-10" db="EMBL/GenBank/DDBJ databases">
        <title>Updated reference genomes for cyclostephanoid diatoms.</title>
        <authorList>
            <person name="Roberts W.R."/>
            <person name="Alverson A.J."/>
        </authorList>
    </citation>
    <scope>NUCLEOTIDE SEQUENCE [LARGE SCALE GENOMIC DNA]</scope>
    <source>
        <strain evidence="2 3">AJA232-27</strain>
    </source>
</reference>
<keyword evidence="3" id="KW-1185">Reference proteome</keyword>